<proteinExistence type="inferred from homology"/>
<dbReference type="InterPro" id="IPR051150">
    <property type="entry name" value="SWT21/TCAB1_mRNA_Telomere"/>
</dbReference>
<evidence type="ECO:0000256" key="2">
    <source>
        <dbReference type="ARBA" id="ARBA00041558"/>
    </source>
</evidence>
<evidence type="ECO:0000313" key="4">
    <source>
        <dbReference type="Proteomes" id="UP001186944"/>
    </source>
</evidence>
<dbReference type="SMART" id="SM00320">
    <property type="entry name" value="WD40"/>
    <property type="match status" value="4"/>
</dbReference>
<dbReference type="EMBL" id="VSWD01000008">
    <property type="protein sequence ID" value="KAK3094908.1"/>
    <property type="molecule type" value="Genomic_DNA"/>
</dbReference>
<dbReference type="GO" id="GO:0030576">
    <property type="term" value="P:Cajal body organization"/>
    <property type="evidence" value="ECO:0007669"/>
    <property type="project" value="TreeGrafter"/>
</dbReference>
<feature type="non-terminal residue" evidence="3">
    <location>
        <position position="1"/>
    </location>
</feature>
<dbReference type="PANTHER" id="PTHR13211">
    <property type="entry name" value="TELOMERASE CAJAL BODY PROTEIN 1"/>
    <property type="match status" value="1"/>
</dbReference>
<dbReference type="Gene3D" id="2.130.10.10">
    <property type="entry name" value="YVTN repeat-like/Quinoprotein amine dehydrogenase"/>
    <property type="match status" value="1"/>
</dbReference>
<sequence>FVSSCRQSPIHMWDAVTGQLRSSYRAYNHLDEIVAAYSLTFSLDGTKLYGGFNKMIRVFDTSRPGRDFQKRPTFTGKVGGQPGIISCLAASPQGGGLYAAGSYSRGIALYYEPDGKMVCVFEGQQGGVTHIAFSPDGTKLYSGGRKDPEILCWDLRKPGQILFVALRHVETNQRIYFDQDSSGQYLFSANHNGHIYVWDTKRAPIQRTPDTDFMLEPISVFRAHDDAVNGVR</sequence>
<evidence type="ECO:0000256" key="1">
    <source>
        <dbReference type="ARBA" id="ARBA00038279"/>
    </source>
</evidence>
<comment type="caution">
    <text evidence="3">The sequence shown here is derived from an EMBL/GenBank/DDBJ whole genome shotgun (WGS) entry which is preliminary data.</text>
</comment>
<organism evidence="3 4">
    <name type="scientific">Pinctada imbricata</name>
    <name type="common">Atlantic pearl-oyster</name>
    <name type="synonym">Pinctada martensii</name>
    <dbReference type="NCBI Taxonomy" id="66713"/>
    <lineage>
        <taxon>Eukaryota</taxon>
        <taxon>Metazoa</taxon>
        <taxon>Spiralia</taxon>
        <taxon>Lophotrochozoa</taxon>
        <taxon>Mollusca</taxon>
        <taxon>Bivalvia</taxon>
        <taxon>Autobranchia</taxon>
        <taxon>Pteriomorphia</taxon>
        <taxon>Pterioida</taxon>
        <taxon>Pterioidea</taxon>
        <taxon>Pteriidae</taxon>
        <taxon>Pinctada</taxon>
    </lineage>
</organism>
<dbReference type="SUPFAM" id="SSF50978">
    <property type="entry name" value="WD40 repeat-like"/>
    <property type="match status" value="1"/>
</dbReference>
<dbReference type="Pfam" id="PF00400">
    <property type="entry name" value="WD40"/>
    <property type="match status" value="2"/>
</dbReference>
<accession>A0AA89C0T3</accession>
<dbReference type="InterPro" id="IPR015943">
    <property type="entry name" value="WD40/YVTN_repeat-like_dom_sf"/>
</dbReference>
<comment type="similarity">
    <text evidence="1">Belongs to the TCAB1 family.</text>
</comment>
<keyword evidence="4" id="KW-1185">Reference proteome</keyword>
<gene>
    <name evidence="3" type="ORF">FSP39_007764</name>
</gene>
<dbReference type="InterPro" id="IPR001680">
    <property type="entry name" value="WD40_rpt"/>
</dbReference>
<name>A0AA89C0T3_PINIB</name>
<dbReference type="AlphaFoldDB" id="A0AA89C0T3"/>
<evidence type="ECO:0000313" key="3">
    <source>
        <dbReference type="EMBL" id="KAK3094908.1"/>
    </source>
</evidence>
<dbReference type="GO" id="GO:0003723">
    <property type="term" value="F:RNA binding"/>
    <property type="evidence" value="ECO:0007669"/>
    <property type="project" value="TreeGrafter"/>
</dbReference>
<dbReference type="PANTHER" id="PTHR13211:SF0">
    <property type="entry name" value="TELOMERASE CAJAL BODY PROTEIN 1"/>
    <property type="match status" value="1"/>
</dbReference>
<dbReference type="Proteomes" id="UP001186944">
    <property type="component" value="Unassembled WGS sequence"/>
</dbReference>
<dbReference type="InterPro" id="IPR036322">
    <property type="entry name" value="WD40_repeat_dom_sf"/>
</dbReference>
<reference evidence="3" key="1">
    <citation type="submission" date="2019-08" db="EMBL/GenBank/DDBJ databases">
        <title>The improved chromosome-level genome for the pearl oyster Pinctada fucata martensii using PacBio sequencing and Hi-C.</title>
        <authorList>
            <person name="Zheng Z."/>
        </authorList>
    </citation>
    <scope>NUCLEOTIDE SEQUENCE</scope>
    <source>
        <strain evidence="3">ZZ-2019</strain>
        <tissue evidence="3">Adductor muscle</tissue>
    </source>
</reference>
<protein>
    <recommendedName>
        <fullName evidence="2">WD repeat-containing protein 79</fullName>
    </recommendedName>
</protein>
<dbReference type="GO" id="GO:0015030">
    <property type="term" value="C:Cajal body"/>
    <property type="evidence" value="ECO:0007669"/>
    <property type="project" value="TreeGrafter"/>
</dbReference>